<name>G5C6D4_HETGA</name>
<dbReference type="Pfam" id="PF01504">
    <property type="entry name" value="PIP5K"/>
    <property type="match status" value="2"/>
</dbReference>
<dbReference type="Gene3D" id="3.30.810.10">
    <property type="entry name" value="2-Layer Sandwich"/>
    <property type="match status" value="1"/>
</dbReference>
<dbReference type="InterPro" id="IPR002498">
    <property type="entry name" value="PInositol-4-P-4/5-kinase_core"/>
</dbReference>
<dbReference type="InParanoid" id="G5C6D4"/>
<evidence type="ECO:0000256" key="1">
    <source>
        <dbReference type="ARBA" id="ARBA00022679"/>
    </source>
</evidence>
<feature type="domain" description="PIPK" evidence="4">
    <location>
        <begin position="31"/>
        <end position="271"/>
    </location>
</feature>
<dbReference type="PANTHER" id="PTHR23086:SF26">
    <property type="entry name" value="PHOSPHATIDYLINOSITOL 4-PHOSPHATE 5-KINASE TYPE-1 GAMMA"/>
    <property type="match status" value="1"/>
</dbReference>
<evidence type="ECO:0000259" key="4">
    <source>
        <dbReference type="SMART" id="SM00330"/>
    </source>
</evidence>
<sequence length="271" mass="30533">MITSSTLKGAIQLGIGYAVGNLSSKPECDVLMQDFDMVERIFFPRMLEGSNLTPTLHFQDFRFKTYAPVAFRYFWELFGTQPDDYLYSLYSEPFIIKTMMHKETEFLQKLLPSYCMNLNQNPHTLLPKFYGLYCMYCGKNILVVLMNYMLQGEGEEPSHLQGPGLHAGHAQGAAARHHHLGALVKTLQRDCLVLESFKIMGYSLMLRVHSIDQQEREWQADEKWPGGQKAFYSTAMESIQGGAMRGEAMDTDDTMGGIPVVNGCGSGCCCT</sequence>
<dbReference type="InterPro" id="IPR027483">
    <property type="entry name" value="PInositol-4-P-4/5-kinase_C_sf"/>
</dbReference>
<dbReference type="Gene3D" id="3.30.800.10">
    <property type="entry name" value="Phosphatidylinositol Phosphate Kinase II Beta"/>
    <property type="match status" value="2"/>
</dbReference>
<dbReference type="GO" id="GO:0046854">
    <property type="term" value="P:phosphatidylinositol phosphate biosynthetic process"/>
    <property type="evidence" value="ECO:0007669"/>
    <property type="project" value="TreeGrafter"/>
</dbReference>
<evidence type="ECO:0000256" key="2">
    <source>
        <dbReference type="ARBA" id="ARBA00022777"/>
    </source>
</evidence>
<reference evidence="5 6" key="1">
    <citation type="journal article" date="2011" name="Nature">
        <title>Genome sequencing reveals insights into physiology and longevity of the naked mole rat.</title>
        <authorList>
            <person name="Kim E.B."/>
            <person name="Fang X."/>
            <person name="Fushan A.A."/>
            <person name="Huang Z."/>
            <person name="Lobanov A.V."/>
            <person name="Han L."/>
            <person name="Marino S.M."/>
            <person name="Sun X."/>
            <person name="Turanov A.A."/>
            <person name="Yang P."/>
            <person name="Yim S.H."/>
            <person name="Zhao X."/>
            <person name="Kasaikina M.V."/>
            <person name="Stoletzki N."/>
            <person name="Peng C."/>
            <person name="Polak P."/>
            <person name="Xiong Z."/>
            <person name="Kiezun A."/>
            <person name="Zhu Y."/>
            <person name="Chen Y."/>
            <person name="Kryukov G.V."/>
            <person name="Zhang Q."/>
            <person name="Peshkin L."/>
            <person name="Yang L."/>
            <person name="Bronson R.T."/>
            <person name="Buffenstein R."/>
            <person name="Wang B."/>
            <person name="Han C."/>
            <person name="Li Q."/>
            <person name="Chen L."/>
            <person name="Zhao W."/>
            <person name="Sunyaev S.R."/>
            <person name="Park T.J."/>
            <person name="Zhang G."/>
            <person name="Wang J."/>
            <person name="Gladyshev V.N."/>
        </authorList>
    </citation>
    <scope>NUCLEOTIDE SEQUENCE [LARGE SCALE GENOMIC DNA]</scope>
</reference>
<keyword evidence="2 5" id="KW-0418">Kinase</keyword>
<dbReference type="AlphaFoldDB" id="G5C6D4"/>
<proteinExistence type="predicted"/>
<dbReference type="InterPro" id="IPR027484">
    <property type="entry name" value="PInositol-4-P-5-kinase_N"/>
</dbReference>
<protein>
    <submittedName>
        <fullName evidence="5">Phosphatidylinositol-4-phosphate 5-kinase type-1 gamma</fullName>
    </submittedName>
</protein>
<dbReference type="InterPro" id="IPR023610">
    <property type="entry name" value="PInositol-4/5-P-5/4-kinase"/>
</dbReference>
<keyword evidence="1" id="KW-0808">Transferase</keyword>
<dbReference type="STRING" id="10181.G5C6D4"/>
<accession>G5C6D4</accession>
<organism evidence="5 6">
    <name type="scientific">Heterocephalus glaber</name>
    <name type="common">Naked mole rat</name>
    <dbReference type="NCBI Taxonomy" id="10181"/>
    <lineage>
        <taxon>Eukaryota</taxon>
        <taxon>Metazoa</taxon>
        <taxon>Chordata</taxon>
        <taxon>Craniata</taxon>
        <taxon>Vertebrata</taxon>
        <taxon>Euteleostomi</taxon>
        <taxon>Mammalia</taxon>
        <taxon>Eutheria</taxon>
        <taxon>Euarchontoglires</taxon>
        <taxon>Glires</taxon>
        <taxon>Rodentia</taxon>
        <taxon>Hystricomorpha</taxon>
        <taxon>Bathyergidae</taxon>
        <taxon>Heterocephalus</taxon>
    </lineage>
</organism>
<dbReference type="Proteomes" id="UP000006813">
    <property type="component" value="Unassembled WGS sequence"/>
</dbReference>
<evidence type="ECO:0000256" key="3">
    <source>
        <dbReference type="ARBA" id="ARBA00023098"/>
    </source>
</evidence>
<gene>
    <name evidence="5" type="ORF">GW7_17009</name>
</gene>
<evidence type="ECO:0000313" key="5">
    <source>
        <dbReference type="EMBL" id="EHB17095.1"/>
    </source>
</evidence>
<dbReference type="SMART" id="SM00330">
    <property type="entry name" value="PIPKc"/>
    <property type="match status" value="1"/>
</dbReference>
<dbReference type="EMBL" id="JH173557">
    <property type="protein sequence ID" value="EHB17095.1"/>
    <property type="molecule type" value="Genomic_DNA"/>
</dbReference>
<dbReference type="PANTHER" id="PTHR23086">
    <property type="entry name" value="PHOSPHATIDYLINOSITOL-4-PHOSPHATE 5-KINASE"/>
    <property type="match status" value="1"/>
</dbReference>
<evidence type="ECO:0000313" key="6">
    <source>
        <dbReference type="Proteomes" id="UP000006813"/>
    </source>
</evidence>
<dbReference type="GO" id="GO:0005886">
    <property type="term" value="C:plasma membrane"/>
    <property type="evidence" value="ECO:0007669"/>
    <property type="project" value="TreeGrafter"/>
</dbReference>
<keyword evidence="3" id="KW-0443">Lipid metabolism</keyword>
<dbReference type="SUPFAM" id="SSF56104">
    <property type="entry name" value="SAICAR synthase-like"/>
    <property type="match status" value="1"/>
</dbReference>
<dbReference type="GO" id="GO:0016308">
    <property type="term" value="F:1-phosphatidylinositol-4-phosphate 5-kinase activity"/>
    <property type="evidence" value="ECO:0007669"/>
    <property type="project" value="TreeGrafter"/>
</dbReference>